<dbReference type="Gene3D" id="3.40.50.1820">
    <property type="entry name" value="alpha/beta hydrolase"/>
    <property type="match status" value="1"/>
</dbReference>
<reference evidence="2 3" key="1">
    <citation type="submission" date="2023-07" db="EMBL/GenBank/DDBJ databases">
        <title>Sorghum-associated microbial communities from plants grown in Nebraska, USA.</title>
        <authorList>
            <person name="Schachtman D."/>
        </authorList>
    </citation>
    <scope>NUCLEOTIDE SEQUENCE [LARGE SCALE GENOMIC DNA]</scope>
    <source>
        <strain evidence="2 3">BE316</strain>
    </source>
</reference>
<keyword evidence="2" id="KW-0378">Hydrolase</keyword>
<dbReference type="SUPFAM" id="SSF53474">
    <property type="entry name" value="alpha/beta-Hydrolases"/>
    <property type="match status" value="1"/>
</dbReference>
<keyword evidence="3" id="KW-1185">Reference proteome</keyword>
<gene>
    <name evidence="2" type="ORF">J2X21_004955</name>
</gene>
<dbReference type="GO" id="GO:0016787">
    <property type="term" value="F:hydrolase activity"/>
    <property type="evidence" value="ECO:0007669"/>
    <property type="project" value="UniProtKB-KW"/>
</dbReference>
<name>A0ABU2AGM0_9BURK</name>
<dbReference type="Proteomes" id="UP001180825">
    <property type="component" value="Unassembled WGS sequence"/>
</dbReference>
<evidence type="ECO:0000256" key="1">
    <source>
        <dbReference type="SAM" id="SignalP"/>
    </source>
</evidence>
<dbReference type="PANTHER" id="PTHR48098">
    <property type="entry name" value="ENTEROCHELIN ESTERASE-RELATED"/>
    <property type="match status" value="1"/>
</dbReference>
<accession>A0ABU2AGM0</accession>
<keyword evidence="1" id="KW-0732">Signal</keyword>
<sequence length="274" mass="30275">MQRRQLLTLPFAAALPVHAAPPSTALSTVQVLTPPLAMPGLNRQRTLRLCLPPSYATFRSKHYPVIYMHDGQNLFDAATGFAGEWGVDETMAQLAQETGFEALVVGIDNGGDKRGSEMAPFDHERLGKSEGRAYLDFIAKTVKPFIDAGWRTRPEREHTALIGSSLGGLISHAAMLWHGDVFSRYGLFSPSYWAAPQLFDLTEKAVLQPGTRVHLYCGGREGGSMANQTRDMHRRLARQLPADRLSLTIAADAEHNEAAWRAELPNALKQLFIR</sequence>
<dbReference type="Pfam" id="PF00756">
    <property type="entry name" value="Esterase"/>
    <property type="match status" value="1"/>
</dbReference>
<dbReference type="InterPro" id="IPR050583">
    <property type="entry name" value="Mycobacterial_A85_antigen"/>
</dbReference>
<evidence type="ECO:0000313" key="3">
    <source>
        <dbReference type="Proteomes" id="UP001180825"/>
    </source>
</evidence>
<dbReference type="PANTHER" id="PTHR48098:SF6">
    <property type="entry name" value="FERRI-BACILLIBACTIN ESTERASE BESA"/>
    <property type="match status" value="1"/>
</dbReference>
<dbReference type="RefSeq" id="WP_310332791.1">
    <property type="nucleotide sequence ID" value="NZ_JAVDXV010000011.1"/>
</dbReference>
<evidence type="ECO:0000313" key="2">
    <source>
        <dbReference type="EMBL" id="MDR7335788.1"/>
    </source>
</evidence>
<dbReference type="InterPro" id="IPR000801">
    <property type="entry name" value="Esterase-like"/>
</dbReference>
<feature type="chain" id="PRO_5046667438" evidence="1">
    <location>
        <begin position="20"/>
        <end position="274"/>
    </location>
</feature>
<protein>
    <submittedName>
        <fullName evidence="2">Alpha/beta superfamily hydrolase</fullName>
    </submittedName>
</protein>
<dbReference type="InterPro" id="IPR029058">
    <property type="entry name" value="AB_hydrolase_fold"/>
</dbReference>
<comment type="caution">
    <text evidence="2">The sequence shown here is derived from an EMBL/GenBank/DDBJ whole genome shotgun (WGS) entry which is preliminary data.</text>
</comment>
<dbReference type="EMBL" id="JAVDXV010000011">
    <property type="protein sequence ID" value="MDR7335788.1"/>
    <property type="molecule type" value="Genomic_DNA"/>
</dbReference>
<feature type="signal peptide" evidence="1">
    <location>
        <begin position="1"/>
        <end position="19"/>
    </location>
</feature>
<proteinExistence type="predicted"/>
<organism evidence="2 3">
    <name type="scientific">Roseateles asaccharophilus</name>
    <dbReference type="NCBI Taxonomy" id="582607"/>
    <lineage>
        <taxon>Bacteria</taxon>
        <taxon>Pseudomonadati</taxon>
        <taxon>Pseudomonadota</taxon>
        <taxon>Betaproteobacteria</taxon>
        <taxon>Burkholderiales</taxon>
        <taxon>Sphaerotilaceae</taxon>
        <taxon>Roseateles</taxon>
    </lineage>
</organism>